<keyword evidence="2" id="KW-1185">Reference proteome</keyword>
<reference evidence="1 2" key="1">
    <citation type="submission" date="2018-05" db="EMBL/GenBank/DDBJ databases">
        <title>Complete Genome Sequences of Extremely Thermoacidophilic, Metal-Mobilizing Type-Strain Members of the Archaeal Family Sulfolobaceae: Acidianus brierleyi DSM-1651T, Acidianus sulfidivorans DSM-18786T, Metallosphaera hakonensis DSM-7519T, and Metallosphaera prunae DSM-10039T.</title>
        <authorList>
            <person name="Counts J.A."/>
            <person name="Kelly R.M."/>
        </authorList>
    </citation>
    <scope>NUCLEOTIDE SEQUENCE [LARGE SCALE GENOMIC DNA]</scope>
    <source>
        <strain evidence="1 2">JP7</strain>
    </source>
</reference>
<dbReference type="EMBL" id="CP029288">
    <property type="protein sequence ID" value="AWR98112.1"/>
    <property type="molecule type" value="Genomic_DNA"/>
</dbReference>
<name>A0A2U9IQ26_9CREN</name>
<protein>
    <submittedName>
        <fullName evidence="1">Uncharacterized protein</fullName>
    </submittedName>
</protein>
<proteinExistence type="predicted"/>
<dbReference type="AlphaFoldDB" id="A0A2U9IQ26"/>
<accession>A0A2U9IQ26</accession>
<gene>
    <name evidence="1" type="ORF">DFR86_11580</name>
</gene>
<sequence>MSLEFNKIAEFLAMIKMKIPWLRLVNCMKTQDGYNILAELTETLNYERKLSKVYEVARKMKSYSEDETGIKECKELLRQLYKVSSVLLEEITATNSLFQTNLSS</sequence>
<organism evidence="1 2">
    <name type="scientific">Acidianus sulfidivorans JP7</name>
    <dbReference type="NCBI Taxonomy" id="619593"/>
    <lineage>
        <taxon>Archaea</taxon>
        <taxon>Thermoproteota</taxon>
        <taxon>Thermoprotei</taxon>
        <taxon>Sulfolobales</taxon>
        <taxon>Sulfolobaceae</taxon>
        <taxon>Acidianus</taxon>
    </lineage>
</organism>
<evidence type="ECO:0000313" key="1">
    <source>
        <dbReference type="EMBL" id="AWR98112.1"/>
    </source>
</evidence>
<dbReference type="KEGG" id="asul:DFR86_11580"/>
<evidence type="ECO:0000313" key="2">
    <source>
        <dbReference type="Proteomes" id="UP000248410"/>
    </source>
</evidence>
<dbReference type="Proteomes" id="UP000248410">
    <property type="component" value="Chromosome"/>
</dbReference>